<feature type="compositionally biased region" description="Polar residues" evidence="7">
    <location>
        <begin position="713"/>
        <end position="729"/>
    </location>
</feature>
<feature type="region of interest" description="Disordered" evidence="7">
    <location>
        <begin position="544"/>
        <end position="742"/>
    </location>
</feature>
<dbReference type="InterPro" id="IPR038028">
    <property type="entry name" value="BPTF"/>
</dbReference>
<evidence type="ECO:0000256" key="5">
    <source>
        <dbReference type="ARBA" id="ARBA00023242"/>
    </source>
</evidence>
<keyword evidence="2" id="KW-0479">Metal-binding</keyword>
<feature type="domain" description="DDT" evidence="9">
    <location>
        <begin position="164"/>
        <end position="224"/>
    </location>
</feature>
<feature type="compositionally biased region" description="Low complexity" evidence="7">
    <location>
        <begin position="659"/>
        <end position="675"/>
    </location>
</feature>
<comment type="subcellular location">
    <subcellularLocation>
        <location evidence="1">Nucleus</location>
    </subcellularLocation>
</comment>
<dbReference type="PROSITE" id="PS50016">
    <property type="entry name" value="ZF_PHD_2"/>
    <property type="match status" value="1"/>
</dbReference>
<dbReference type="SMART" id="SM00571">
    <property type="entry name" value="DDT"/>
    <property type="match status" value="1"/>
</dbReference>
<evidence type="ECO:0000256" key="7">
    <source>
        <dbReference type="SAM" id="MobiDB-lite"/>
    </source>
</evidence>
<dbReference type="Pfam" id="PF02791">
    <property type="entry name" value="DDT"/>
    <property type="match status" value="1"/>
</dbReference>
<evidence type="ECO:0000256" key="6">
    <source>
        <dbReference type="PROSITE-ProRule" id="PRU00146"/>
    </source>
</evidence>
<feature type="region of interest" description="Disordered" evidence="7">
    <location>
        <begin position="458"/>
        <end position="523"/>
    </location>
</feature>
<dbReference type="InterPro" id="IPR001965">
    <property type="entry name" value="Znf_PHD"/>
</dbReference>
<evidence type="ECO:0000259" key="9">
    <source>
        <dbReference type="PROSITE" id="PS50827"/>
    </source>
</evidence>
<feature type="domain" description="PHD-type" evidence="8">
    <location>
        <begin position="314"/>
        <end position="361"/>
    </location>
</feature>
<feature type="compositionally biased region" description="Polar residues" evidence="7">
    <location>
        <begin position="544"/>
        <end position="577"/>
    </location>
</feature>
<dbReference type="PROSITE" id="PS01359">
    <property type="entry name" value="ZF_PHD_1"/>
    <property type="match status" value="1"/>
</dbReference>
<dbReference type="PANTHER" id="PTHR45975:SF2">
    <property type="entry name" value="NUCLEOSOME-REMODELING FACTOR SUBUNIT BPTF"/>
    <property type="match status" value="1"/>
</dbReference>
<feature type="region of interest" description="Disordered" evidence="7">
    <location>
        <begin position="25"/>
        <end position="69"/>
    </location>
</feature>
<dbReference type="InterPro" id="IPR019786">
    <property type="entry name" value="Zinc_finger_PHD-type_CS"/>
</dbReference>
<evidence type="ECO:0000259" key="8">
    <source>
        <dbReference type="PROSITE" id="PS50016"/>
    </source>
</evidence>
<evidence type="ECO:0000313" key="11">
    <source>
        <dbReference type="RefSeq" id="XP_006824287.1"/>
    </source>
</evidence>
<name>A0ABM0MW96_SACKO</name>
<evidence type="ECO:0000256" key="4">
    <source>
        <dbReference type="ARBA" id="ARBA00022833"/>
    </source>
</evidence>
<dbReference type="PROSITE" id="PS50827">
    <property type="entry name" value="DDT"/>
    <property type="match status" value="1"/>
</dbReference>
<feature type="compositionally biased region" description="Acidic residues" evidence="7">
    <location>
        <begin position="93"/>
        <end position="108"/>
    </location>
</feature>
<feature type="compositionally biased region" description="Low complexity" evidence="7">
    <location>
        <begin position="109"/>
        <end position="127"/>
    </location>
</feature>
<dbReference type="GeneID" id="102801269"/>
<dbReference type="Pfam" id="PF15613">
    <property type="entry name" value="WSD"/>
    <property type="match status" value="1"/>
</dbReference>
<dbReference type="InterPro" id="IPR019787">
    <property type="entry name" value="Znf_PHD-finger"/>
</dbReference>
<dbReference type="InterPro" id="IPR011011">
    <property type="entry name" value="Znf_FYVE_PHD"/>
</dbReference>
<dbReference type="Pfam" id="PF00628">
    <property type="entry name" value="PHD"/>
    <property type="match status" value="1"/>
</dbReference>
<dbReference type="Proteomes" id="UP000694865">
    <property type="component" value="Unplaced"/>
</dbReference>
<dbReference type="InterPro" id="IPR013083">
    <property type="entry name" value="Znf_RING/FYVE/PHD"/>
</dbReference>
<dbReference type="SUPFAM" id="SSF57903">
    <property type="entry name" value="FYVE/PHD zinc finger"/>
    <property type="match status" value="1"/>
</dbReference>
<feature type="region of interest" description="Disordered" evidence="7">
    <location>
        <begin position="1"/>
        <end position="20"/>
    </location>
</feature>
<evidence type="ECO:0000256" key="2">
    <source>
        <dbReference type="ARBA" id="ARBA00022723"/>
    </source>
</evidence>
<feature type="compositionally biased region" description="Low complexity" evidence="7">
    <location>
        <begin position="33"/>
        <end position="51"/>
    </location>
</feature>
<sequence>MKRGRGRPPKNPIVSAGYVSVAKRKKTLRDAGSASSSRSSTPLSCLSTPSRGRTPRAARTNTREAAKKSKKLIAQVIGFEDKSVVSEHCPTSELEDHDSDSDFIESDSESVYSESSFQSYSTVSSTPSRRKNRLPRPPTPPGLLEVEIPPLQLPSSSDDLLLDNNLVLTAVSIYETLRHFKHQLRLSPFRFEDFCAALQSQEQCALLAETHICLLKALLREDEGNSTTFGPHDTKDSINIQLFFVDGMTWPELVRAYIESDSESQSFLHACESENYPYKTVADKLKTLQFLTDQFLSSNVVREDILNEGAITYDDHCRNCHKMGDLLCCETCSAVYHLECVNPPLEEVPEEDWVCEICAANQVSGVTDCISEVEKSGLLIRHEPLGYDRHGRKYWFLCRRLIIEGESEVYYFSTKAQMEELMHCLNSKLWEADLCRALSDQMSELLDHMKKTEDLTNQARGNLKSALDNADDRIQKERLDREEANRKAEEETKQREDEAKQKVEEEAKQEEDNAKQEEMQKDVEEKMTEGMNTDTMATPSAEITVNNSDGESLQTNQDVTAAVTTDSESQITDVSSKISEDRKNHIAEEEKSSRSTTKQSDTKIVSIQSLIPGATKRELEIQDKDDTSTKTTDTDGNKATPKTFVFLNKDGTKLTYAISSSTNTKPTTTAASTTDASDKPTEENKVDDSEEKNKDEKKNDDNDEKDKGEEQTSPKTSPTTTIMTRSRNPNYKPPPPKSTSYVTYATSKSAKSIAAIANTATKTTTSTPSSSSSSGDTILVINAQGEITRVNTTKNADGTLTINANNTDSLVAKNQQLFKLGMEGNYKLYKNAYTANTLGLNKPQHAEDRDKRRQLSHKFSLTQMSEFKWNGTVHGSRVLTISTLRLSITQLETNIAAPFLHSNWTIHRNNWVKAVHMCSTAREFSLALAILESAIKPVIFNPVWNDSLGHTRMQRMTVLEREEKKKADKKKNDDDEVDRTHWVRYTFRLKHQ</sequence>
<feature type="compositionally biased region" description="Basic and acidic residues" evidence="7">
    <location>
        <begin position="470"/>
        <end position="523"/>
    </location>
</feature>
<feature type="non-terminal residue" evidence="11">
    <location>
        <position position="992"/>
    </location>
</feature>
<protein>
    <submittedName>
        <fullName evidence="11">Nucleosome-remodeling factor subunit BPTF-like</fullName>
    </submittedName>
</protein>
<dbReference type="SMART" id="SM00249">
    <property type="entry name" value="PHD"/>
    <property type="match status" value="1"/>
</dbReference>
<accession>A0ABM0MW96</accession>
<dbReference type="InterPro" id="IPR018501">
    <property type="entry name" value="DDT_dom"/>
</dbReference>
<feature type="compositionally biased region" description="Polar residues" evidence="7">
    <location>
        <begin position="594"/>
        <end position="609"/>
    </location>
</feature>
<feature type="compositionally biased region" description="Basic and acidic residues" evidence="7">
    <location>
        <begin position="676"/>
        <end position="712"/>
    </location>
</feature>
<keyword evidence="10" id="KW-1185">Reference proteome</keyword>
<keyword evidence="5" id="KW-0539">Nucleus</keyword>
<dbReference type="Gene3D" id="3.30.40.10">
    <property type="entry name" value="Zinc/RING finger domain, C3HC4 (zinc finger)"/>
    <property type="match status" value="1"/>
</dbReference>
<keyword evidence="4" id="KW-0862">Zinc</keyword>
<feature type="compositionally biased region" description="Basic and acidic residues" evidence="7">
    <location>
        <begin position="578"/>
        <end position="593"/>
    </location>
</feature>
<gene>
    <name evidence="11" type="primary">LOC102801269</name>
</gene>
<organism evidence="10 11">
    <name type="scientific">Saccoglossus kowalevskii</name>
    <name type="common">Acorn worm</name>
    <dbReference type="NCBI Taxonomy" id="10224"/>
    <lineage>
        <taxon>Eukaryota</taxon>
        <taxon>Metazoa</taxon>
        <taxon>Hemichordata</taxon>
        <taxon>Enteropneusta</taxon>
        <taxon>Harrimaniidae</taxon>
        <taxon>Saccoglossus</taxon>
    </lineage>
</organism>
<evidence type="ECO:0000313" key="10">
    <source>
        <dbReference type="Proteomes" id="UP000694865"/>
    </source>
</evidence>
<reference evidence="11" key="1">
    <citation type="submission" date="2025-08" db="UniProtKB">
        <authorList>
            <consortium name="RefSeq"/>
        </authorList>
    </citation>
    <scope>IDENTIFICATION</scope>
    <source>
        <tissue evidence="11">Testes</tissue>
    </source>
</reference>
<dbReference type="RefSeq" id="XP_006824287.1">
    <property type="nucleotide sequence ID" value="XM_006824224.1"/>
</dbReference>
<evidence type="ECO:0000256" key="1">
    <source>
        <dbReference type="ARBA" id="ARBA00004123"/>
    </source>
</evidence>
<dbReference type="InterPro" id="IPR028941">
    <property type="entry name" value="WHIM2_dom"/>
</dbReference>
<feature type="compositionally biased region" description="Basic and acidic residues" evidence="7">
    <location>
        <begin position="615"/>
        <end position="636"/>
    </location>
</feature>
<evidence type="ECO:0000256" key="3">
    <source>
        <dbReference type="ARBA" id="ARBA00022771"/>
    </source>
</evidence>
<feature type="region of interest" description="Disordered" evidence="7">
    <location>
        <begin position="87"/>
        <end position="144"/>
    </location>
</feature>
<dbReference type="CDD" id="cd15559">
    <property type="entry name" value="PHD1_BPTF"/>
    <property type="match status" value="1"/>
</dbReference>
<keyword evidence="3 6" id="KW-0863">Zinc-finger</keyword>
<proteinExistence type="predicted"/>
<dbReference type="PANTHER" id="PTHR45975">
    <property type="entry name" value="NUCLEOSOME-REMODELING FACTOR SUBUNIT BPTF"/>
    <property type="match status" value="1"/>
</dbReference>